<dbReference type="InterPro" id="IPR005031">
    <property type="entry name" value="COQ10_START"/>
</dbReference>
<gene>
    <name evidence="3" type="ORF">METZ01_LOCUS333967</name>
</gene>
<keyword evidence="1" id="KW-0812">Transmembrane</keyword>
<dbReference type="Gene3D" id="3.30.530.20">
    <property type="match status" value="1"/>
</dbReference>
<dbReference type="InterPro" id="IPR023393">
    <property type="entry name" value="START-like_dom_sf"/>
</dbReference>
<keyword evidence="1" id="KW-0472">Membrane</keyword>
<protein>
    <recommendedName>
        <fullName evidence="2">Coenzyme Q-binding protein COQ10 START domain-containing protein</fullName>
    </recommendedName>
</protein>
<evidence type="ECO:0000256" key="1">
    <source>
        <dbReference type="SAM" id="Phobius"/>
    </source>
</evidence>
<reference evidence="3" key="1">
    <citation type="submission" date="2018-05" db="EMBL/GenBank/DDBJ databases">
        <authorList>
            <person name="Lanie J.A."/>
            <person name="Ng W.-L."/>
            <person name="Kazmierczak K.M."/>
            <person name="Andrzejewski T.M."/>
            <person name="Davidsen T.M."/>
            <person name="Wayne K.J."/>
            <person name="Tettelin H."/>
            <person name="Glass J.I."/>
            <person name="Rusch D."/>
            <person name="Podicherti R."/>
            <person name="Tsui H.-C.T."/>
            <person name="Winkler M.E."/>
        </authorList>
    </citation>
    <scope>NUCLEOTIDE SEQUENCE</scope>
</reference>
<dbReference type="SUPFAM" id="SSF55961">
    <property type="entry name" value="Bet v1-like"/>
    <property type="match status" value="1"/>
</dbReference>
<evidence type="ECO:0000313" key="3">
    <source>
        <dbReference type="EMBL" id="SVC81113.1"/>
    </source>
</evidence>
<dbReference type="EMBL" id="UINC01112283">
    <property type="protein sequence ID" value="SVC81113.1"/>
    <property type="molecule type" value="Genomic_DNA"/>
</dbReference>
<proteinExistence type="predicted"/>
<organism evidence="3">
    <name type="scientific">marine metagenome</name>
    <dbReference type="NCBI Taxonomy" id="408172"/>
    <lineage>
        <taxon>unclassified sequences</taxon>
        <taxon>metagenomes</taxon>
        <taxon>ecological metagenomes</taxon>
    </lineage>
</organism>
<keyword evidence="1" id="KW-1133">Transmembrane helix</keyword>
<feature type="transmembrane region" description="Helical" evidence="1">
    <location>
        <begin position="7"/>
        <end position="26"/>
    </location>
</feature>
<feature type="non-terminal residue" evidence="3">
    <location>
        <position position="251"/>
    </location>
</feature>
<accession>A0A382Q695</accession>
<name>A0A382Q695_9ZZZZ</name>
<dbReference type="AlphaFoldDB" id="A0A382Q695"/>
<dbReference type="Pfam" id="PF03364">
    <property type="entry name" value="Polyketide_cyc"/>
    <property type="match status" value="1"/>
</dbReference>
<feature type="domain" description="Coenzyme Q-binding protein COQ10 START" evidence="2">
    <location>
        <begin position="75"/>
        <end position="171"/>
    </location>
</feature>
<evidence type="ECO:0000259" key="2">
    <source>
        <dbReference type="Pfam" id="PF03364"/>
    </source>
</evidence>
<sequence>MNKKNKVIACFYIFLAVTLVTVFLYMDSTFVCEKFYTSAKCQQLTHTDQERPIIQFAASKLNEIVIEREYDVGKERLFNVMADVKNYPIVLPRHILSVEIIEQEPNIVLVEEILTEQGIKVKLLARHTMIPYEEQIIEVIDGDARGTKITQTFTGDDLSTKISTKIKLQLKGLLTPIQFFPKSNFGHAMITVNSSFADYAKQFDSPYKKIIDDTYREILLRPVDQTAFEYWAPLLENGKKTKVDIENALIN</sequence>